<name>A0A4R2LKZ3_9BACE</name>
<dbReference type="AlphaFoldDB" id="A0A4R2LKZ3"/>
<protein>
    <submittedName>
        <fullName evidence="1">Uncharacterized protein</fullName>
    </submittedName>
</protein>
<gene>
    <name evidence="1" type="ORF">EV202_12712</name>
</gene>
<dbReference type="RefSeq" id="WP_131927260.1">
    <property type="nucleotide sequence ID" value="NZ_SLXB01000027.1"/>
</dbReference>
<reference evidence="1 2" key="1">
    <citation type="submission" date="2019-03" db="EMBL/GenBank/DDBJ databases">
        <title>Genomic Encyclopedia of Type Strains, Phase IV (KMG-IV): sequencing the most valuable type-strain genomes for metagenomic binning, comparative biology and taxonomic classification.</title>
        <authorList>
            <person name="Goeker M."/>
        </authorList>
    </citation>
    <scope>NUCLEOTIDE SEQUENCE [LARGE SCALE GENOMIC DNA]</scope>
    <source>
        <strain evidence="1 2">DSM 23917</strain>
    </source>
</reference>
<evidence type="ECO:0000313" key="1">
    <source>
        <dbReference type="EMBL" id="TCO88129.1"/>
    </source>
</evidence>
<sequence length="86" mass="9982">MNDVLFKKIKRVNCKYAEYLSACDEVAKDAQKHINWNDNVGCVYMPSDGLCIEIEAYVCPATRFFELPELIGEDMIDEYTYRTNCI</sequence>
<proteinExistence type="predicted"/>
<dbReference type="Proteomes" id="UP000295600">
    <property type="component" value="Unassembled WGS sequence"/>
</dbReference>
<organism evidence="1 2">
    <name type="scientific">Prevotella heparinolytica</name>
    <dbReference type="NCBI Taxonomy" id="28113"/>
    <lineage>
        <taxon>Bacteria</taxon>
        <taxon>Pseudomonadati</taxon>
        <taxon>Bacteroidota</taxon>
        <taxon>Bacteroidia</taxon>
        <taxon>Bacteroidales</taxon>
        <taxon>Bacteroidaceae</taxon>
        <taxon>Bacteroides</taxon>
    </lineage>
</organism>
<comment type="caution">
    <text evidence="1">The sequence shown here is derived from an EMBL/GenBank/DDBJ whole genome shotgun (WGS) entry which is preliminary data.</text>
</comment>
<dbReference type="EMBL" id="SLXB01000027">
    <property type="protein sequence ID" value="TCO88129.1"/>
    <property type="molecule type" value="Genomic_DNA"/>
</dbReference>
<evidence type="ECO:0000313" key="2">
    <source>
        <dbReference type="Proteomes" id="UP000295600"/>
    </source>
</evidence>
<accession>A0A4R2LKZ3</accession>